<evidence type="ECO:0000256" key="4">
    <source>
        <dbReference type="ARBA" id="ARBA00023157"/>
    </source>
</evidence>
<dbReference type="PRINTS" id="PR00733">
    <property type="entry name" value="GLHYDRLASE6"/>
</dbReference>
<name>A0A7K1UUV9_9NOCA</name>
<feature type="signal peptide" evidence="11">
    <location>
        <begin position="1"/>
        <end position="24"/>
    </location>
</feature>
<evidence type="ECO:0000256" key="9">
    <source>
        <dbReference type="PIRSR" id="PIRSR001100-2"/>
    </source>
</evidence>
<feature type="active site" description="Proton donor" evidence="8 10">
    <location>
        <position position="140"/>
    </location>
</feature>
<dbReference type="Gene3D" id="3.20.20.40">
    <property type="entry name" value="1, 4-beta cellobiohydrolase"/>
    <property type="match status" value="1"/>
</dbReference>
<dbReference type="GO" id="GO:0030245">
    <property type="term" value="P:cellulose catabolic process"/>
    <property type="evidence" value="ECO:0007669"/>
    <property type="project" value="UniProtKB-KW"/>
</dbReference>
<gene>
    <name evidence="12" type="ORF">GPX89_12990</name>
</gene>
<dbReference type="PANTHER" id="PTHR34876:SF4">
    <property type="entry name" value="1,4-BETA-D-GLUCAN CELLOBIOHYDROLASE C-RELATED"/>
    <property type="match status" value="1"/>
</dbReference>
<dbReference type="InterPro" id="IPR016288">
    <property type="entry name" value="Beta_cellobiohydrolase"/>
</dbReference>
<dbReference type="RefSeq" id="WP_157387707.1">
    <property type="nucleotide sequence ID" value="NZ_WRPP01000002.1"/>
</dbReference>
<keyword evidence="3 11" id="KW-0136">Cellulose degradation</keyword>
<keyword evidence="5 11" id="KW-0119">Carbohydrate metabolism</keyword>
<proteinExistence type="inferred from homology"/>
<dbReference type="EC" id="3.2.1.-" evidence="11"/>
<organism evidence="12 13">
    <name type="scientific">Nocardia terrae</name>
    <dbReference type="NCBI Taxonomy" id="2675851"/>
    <lineage>
        <taxon>Bacteria</taxon>
        <taxon>Bacillati</taxon>
        <taxon>Actinomycetota</taxon>
        <taxon>Actinomycetes</taxon>
        <taxon>Mycobacteriales</taxon>
        <taxon>Nocardiaceae</taxon>
        <taxon>Nocardia</taxon>
    </lineage>
</organism>
<evidence type="ECO:0000256" key="7">
    <source>
        <dbReference type="ARBA" id="ARBA00023326"/>
    </source>
</evidence>
<protein>
    <recommendedName>
        <fullName evidence="11">Glucanase</fullName>
        <ecNumber evidence="11">3.2.1.-</ecNumber>
    </recommendedName>
</protein>
<comment type="caution">
    <text evidence="12">The sequence shown here is derived from an EMBL/GenBank/DDBJ whole genome shotgun (WGS) entry which is preliminary data.</text>
</comment>
<dbReference type="EMBL" id="WRPP01000002">
    <property type="protein sequence ID" value="MVU78157.1"/>
    <property type="molecule type" value="Genomic_DNA"/>
</dbReference>
<feature type="binding site" evidence="9">
    <location>
        <position position="253"/>
    </location>
    <ligand>
        <name>substrate</name>
    </ligand>
</feature>
<keyword evidence="7 11" id="KW-0624">Polysaccharide degradation</keyword>
<dbReference type="GO" id="GO:0004553">
    <property type="term" value="F:hydrolase activity, hydrolyzing O-glycosyl compounds"/>
    <property type="evidence" value="ECO:0007669"/>
    <property type="project" value="InterPro"/>
</dbReference>
<evidence type="ECO:0000313" key="12">
    <source>
        <dbReference type="EMBL" id="MVU78157.1"/>
    </source>
</evidence>
<evidence type="ECO:0000256" key="8">
    <source>
        <dbReference type="PIRSR" id="PIRSR001100-1"/>
    </source>
</evidence>
<keyword evidence="6 11" id="KW-0326">Glycosidase</keyword>
<feature type="binding site" evidence="9">
    <location>
        <position position="65"/>
    </location>
    <ligand>
        <name>substrate</name>
    </ligand>
</feature>
<accession>A0A7K1UUV9</accession>
<dbReference type="SUPFAM" id="SSF51989">
    <property type="entry name" value="Glycosyl hydrolases family 6, cellulases"/>
    <property type="match status" value="1"/>
</dbReference>
<feature type="binding site" evidence="9">
    <location>
        <position position="184"/>
    </location>
    <ligand>
        <name>substrate</name>
    </ligand>
</feature>
<evidence type="ECO:0000256" key="3">
    <source>
        <dbReference type="ARBA" id="ARBA00023001"/>
    </source>
</evidence>
<feature type="binding site" evidence="9">
    <location>
        <position position="67"/>
    </location>
    <ligand>
        <name>substrate</name>
    </ligand>
</feature>
<evidence type="ECO:0000256" key="1">
    <source>
        <dbReference type="ARBA" id="ARBA00022729"/>
    </source>
</evidence>
<dbReference type="InterPro" id="IPR036434">
    <property type="entry name" value="Beta_cellobiohydrolase_sf"/>
</dbReference>
<evidence type="ECO:0000256" key="10">
    <source>
        <dbReference type="PROSITE-ProRule" id="PRU10057"/>
    </source>
</evidence>
<feature type="binding site" evidence="9">
    <location>
        <position position="211"/>
    </location>
    <ligand>
        <name>substrate</name>
    </ligand>
</feature>
<evidence type="ECO:0000313" key="13">
    <source>
        <dbReference type="Proteomes" id="UP000466794"/>
    </source>
</evidence>
<keyword evidence="2 11" id="KW-0378">Hydrolase</keyword>
<evidence type="ECO:0000256" key="2">
    <source>
        <dbReference type="ARBA" id="ARBA00022801"/>
    </source>
</evidence>
<keyword evidence="4" id="KW-1015">Disulfide bond</keyword>
<keyword evidence="1 11" id="KW-0732">Signal</keyword>
<evidence type="ECO:0000256" key="6">
    <source>
        <dbReference type="ARBA" id="ARBA00023295"/>
    </source>
</evidence>
<feature type="binding site" evidence="9">
    <location>
        <position position="285"/>
    </location>
    <ligand>
        <name>substrate</name>
    </ligand>
</feature>
<feature type="chain" id="PRO_5029945351" description="Glucanase" evidence="11">
    <location>
        <begin position="25"/>
        <end position="316"/>
    </location>
</feature>
<dbReference type="Proteomes" id="UP000466794">
    <property type="component" value="Unassembled WGS sequence"/>
</dbReference>
<dbReference type="AlphaFoldDB" id="A0A7K1UUV9"/>
<reference evidence="12 13" key="1">
    <citation type="submission" date="2019-12" db="EMBL/GenBank/DDBJ databases">
        <title>Nocardia sp. nov. ET3-3 isolated from soil.</title>
        <authorList>
            <person name="Kanchanasin P."/>
            <person name="Tanasupawat S."/>
            <person name="Yuki M."/>
            <person name="Kudo T."/>
        </authorList>
    </citation>
    <scope>NUCLEOTIDE SEQUENCE [LARGE SCALE GENOMIC DNA]</scope>
    <source>
        <strain evidence="12 13">ET3-3</strain>
    </source>
</reference>
<keyword evidence="13" id="KW-1185">Reference proteome</keyword>
<dbReference type="Pfam" id="PF01341">
    <property type="entry name" value="Glyco_hydro_6"/>
    <property type="match status" value="1"/>
</dbReference>
<evidence type="ECO:0000256" key="11">
    <source>
        <dbReference type="RuleBase" id="RU361186"/>
    </source>
</evidence>
<dbReference type="PROSITE" id="PS00656">
    <property type="entry name" value="GLYCOSYL_HYDROL_F6_2"/>
    <property type="match status" value="1"/>
</dbReference>
<dbReference type="InterPro" id="IPR001524">
    <property type="entry name" value="Glyco_hydro_6_CS"/>
</dbReference>
<evidence type="ECO:0000256" key="5">
    <source>
        <dbReference type="ARBA" id="ARBA00023277"/>
    </source>
</evidence>
<comment type="similarity">
    <text evidence="11">Belongs to the glycosyl hydrolase family 6.</text>
</comment>
<dbReference type="PIRSF" id="PIRSF001100">
    <property type="entry name" value="Beta_cellobiohydrolase"/>
    <property type="match status" value="1"/>
</dbReference>
<feature type="active site" description="Proton acceptor" evidence="8">
    <location>
        <position position="287"/>
    </location>
</feature>
<feature type="binding site" evidence="9">
    <location>
        <position position="281"/>
    </location>
    <ligand>
        <name>substrate</name>
    </ligand>
</feature>
<dbReference type="PANTHER" id="PTHR34876">
    <property type="match status" value="1"/>
</dbReference>
<sequence length="316" mass="34298">MRGKGIVGLLLLAFLFAVPDPPAAQGNPFDGYALYVDPQSQAAVAAREPGQEPLRAIAVEPTARWFDSATPPEQLTTAVDDYLTAAGPALTVLVAYAIPHRDCGNVPGGGVSDADAYRRWIDHFAAGIGRRHTVVIIEPDALANATCLTPEQSAERIRLLAYAVDRFTSEPRVAVYVDGGNSNWLPAEELARRLRAVHIERARGFTLNVSNFHRTDDERAYGDQVTARLGFGHYLVDTSRNGAGPPPDGPRSWCNPWQRGLGLPPTTITNTPHADAYLWIKRPGESDGPCAPGQPTAGVWWPAYALDLIQHREIPN</sequence>